<dbReference type="InterPro" id="IPR020610">
    <property type="entry name" value="Thiolase_AS"/>
</dbReference>
<dbReference type="GO" id="GO:0003988">
    <property type="term" value="F:acetyl-CoA C-acyltransferase activity"/>
    <property type="evidence" value="ECO:0007669"/>
    <property type="project" value="UniProtKB-ARBA"/>
</dbReference>
<dbReference type="Pfam" id="PF00108">
    <property type="entry name" value="Thiolase_N"/>
    <property type="match status" value="1"/>
</dbReference>
<proteinExistence type="inferred from homology"/>
<dbReference type="PROSITE" id="PS00099">
    <property type="entry name" value="THIOLASE_3"/>
    <property type="match status" value="1"/>
</dbReference>
<dbReference type="HOGENOM" id="CLU_031026_2_3_7"/>
<protein>
    <submittedName>
        <fullName evidence="8">Acetyl-CoA acyltransferase</fullName>
    </submittedName>
</protein>
<feature type="active site" description="Proton acceptor" evidence="4">
    <location>
        <position position="405"/>
    </location>
</feature>
<dbReference type="InterPro" id="IPR020617">
    <property type="entry name" value="Thiolase_C"/>
</dbReference>
<dbReference type="PANTHER" id="PTHR18919:SF107">
    <property type="entry name" value="ACETYL-COA ACETYLTRANSFERASE, CYTOSOLIC"/>
    <property type="match status" value="1"/>
</dbReference>
<evidence type="ECO:0000256" key="4">
    <source>
        <dbReference type="PIRSR" id="PIRSR000429-1"/>
    </source>
</evidence>
<dbReference type="STRING" id="1184267.A11Q_1083"/>
<keyword evidence="2 5" id="KW-0808">Transferase</keyword>
<feature type="domain" description="Thiolase C-terminal" evidence="7">
    <location>
        <begin position="310"/>
        <end position="447"/>
    </location>
</feature>
<dbReference type="EMBL" id="CP003537">
    <property type="protein sequence ID" value="AGH95299.1"/>
    <property type="molecule type" value="Genomic_DNA"/>
</dbReference>
<dbReference type="PATRIC" id="fig|1184267.3.peg.1096"/>
<dbReference type="RefSeq" id="WP_015469789.1">
    <property type="nucleotide sequence ID" value="NC_020813.1"/>
</dbReference>
<sequence>MSSLPKSPRDVVIVEGVRTPFAKAGTKLKDVHAAQLGQVALKELVARTNLDVDIVDEVILGNTGSPSDAVNIARVVALNAGFPIKTSAVTVHRNCASAMESITSGYERIKSGTMDVVVAGGTENMSQMPLVVPPAIKGIIERLGSAKTGGARAAALWDWFKADLQQIKEMVTTPPLAKTKYKPVITLADGLTDPFVGINMGMTAEVIAKEFGISRKEQDAYALQSHLKVAAARAKLAEEIVPFYVAPDYKEVVTQDVGPRDNQTLEALEKLKPFFDKNTGSITAGNSCPVTDGSAMVLLMSREKAEALGYKPLARIRGYAFAGLEPERMGMGPAYSTPIALKRAGLSMKDIGLVELNEAFAAQVMANQKAFDSEEFGKKIGLSGKIGELRSDILNVNGGAIALGHPVGATGTRIVLTLMKEMKRRNTEFGLATLCIGGGQGGSVIIENEG</sequence>
<dbReference type="Proteomes" id="UP000012040">
    <property type="component" value="Chromosome"/>
</dbReference>
<evidence type="ECO:0000313" key="8">
    <source>
        <dbReference type="EMBL" id="AGH95299.1"/>
    </source>
</evidence>
<evidence type="ECO:0000313" key="9">
    <source>
        <dbReference type="Proteomes" id="UP000012040"/>
    </source>
</evidence>
<dbReference type="eggNOG" id="COG0183">
    <property type="taxonomic scope" value="Bacteria"/>
</dbReference>
<dbReference type="CDD" id="cd00751">
    <property type="entry name" value="thiolase"/>
    <property type="match status" value="1"/>
</dbReference>
<dbReference type="PIRSF" id="PIRSF000429">
    <property type="entry name" value="Ac-CoA_Ac_transf"/>
    <property type="match status" value="1"/>
</dbReference>
<dbReference type="InterPro" id="IPR002155">
    <property type="entry name" value="Thiolase"/>
</dbReference>
<accession>M4VQ70</accession>
<feature type="active site" description="Proton acceptor" evidence="4">
    <location>
        <position position="435"/>
    </location>
</feature>
<dbReference type="SUPFAM" id="SSF53901">
    <property type="entry name" value="Thiolase-like"/>
    <property type="match status" value="2"/>
</dbReference>
<comment type="similarity">
    <text evidence="1 5">Belongs to the thiolase-like superfamily. Thiolase family.</text>
</comment>
<dbReference type="AlphaFoldDB" id="M4VQ70"/>
<evidence type="ECO:0000256" key="2">
    <source>
        <dbReference type="ARBA" id="ARBA00022679"/>
    </source>
</evidence>
<feature type="domain" description="Thiolase N-terminal" evidence="6">
    <location>
        <begin position="11"/>
        <end position="303"/>
    </location>
</feature>
<dbReference type="OrthoDB" id="5287988at2"/>
<feature type="active site" description="Acyl-thioester intermediate" evidence="4">
    <location>
        <position position="95"/>
    </location>
</feature>
<keyword evidence="9" id="KW-1185">Reference proteome</keyword>
<organism evidence="8 9">
    <name type="scientific">Pseudobdellovibrio exovorus JSS</name>
    <dbReference type="NCBI Taxonomy" id="1184267"/>
    <lineage>
        <taxon>Bacteria</taxon>
        <taxon>Pseudomonadati</taxon>
        <taxon>Bdellovibrionota</taxon>
        <taxon>Bdellovibrionia</taxon>
        <taxon>Bdellovibrionales</taxon>
        <taxon>Pseudobdellovibrionaceae</taxon>
        <taxon>Pseudobdellovibrio</taxon>
    </lineage>
</organism>
<evidence type="ECO:0000256" key="3">
    <source>
        <dbReference type="ARBA" id="ARBA00023315"/>
    </source>
</evidence>
<evidence type="ECO:0000259" key="6">
    <source>
        <dbReference type="Pfam" id="PF00108"/>
    </source>
</evidence>
<evidence type="ECO:0000256" key="1">
    <source>
        <dbReference type="ARBA" id="ARBA00010982"/>
    </source>
</evidence>
<dbReference type="PROSITE" id="PS00737">
    <property type="entry name" value="THIOLASE_2"/>
    <property type="match status" value="1"/>
</dbReference>
<gene>
    <name evidence="8" type="ORF">A11Q_1083</name>
</gene>
<dbReference type="Pfam" id="PF02803">
    <property type="entry name" value="Thiolase_C"/>
    <property type="match status" value="1"/>
</dbReference>
<name>M4VQ70_9BACT</name>
<dbReference type="InterPro" id="IPR020616">
    <property type="entry name" value="Thiolase_N"/>
</dbReference>
<dbReference type="InterPro" id="IPR016039">
    <property type="entry name" value="Thiolase-like"/>
</dbReference>
<dbReference type="Gene3D" id="3.40.47.10">
    <property type="match status" value="1"/>
</dbReference>
<keyword evidence="3 5" id="KW-0012">Acyltransferase</keyword>
<evidence type="ECO:0000256" key="5">
    <source>
        <dbReference type="RuleBase" id="RU003557"/>
    </source>
</evidence>
<evidence type="ECO:0000259" key="7">
    <source>
        <dbReference type="Pfam" id="PF02803"/>
    </source>
</evidence>
<dbReference type="PANTHER" id="PTHR18919">
    <property type="entry name" value="ACETYL-COA C-ACYLTRANSFERASE"/>
    <property type="match status" value="1"/>
</dbReference>
<reference evidence="8 9" key="1">
    <citation type="journal article" date="2013" name="ISME J.">
        <title>By their genes ye shall know them: genomic signatures of predatory bacteria.</title>
        <authorList>
            <person name="Pasternak Z."/>
            <person name="Pietrokovski S."/>
            <person name="Rotem O."/>
            <person name="Gophna U."/>
            <person name="Lurie-Weinberger M.N."/>
            <person name="Jurkevitch E."/>
        </authorList>
    </citation>
    <scope>NUCLEOTIDE SEQUENCE [LARGE SCALE GENOMIC DNA]</scope>
    <source>
        <strain evidence="8 9">JSS</strain>
    </source>
</reference>
<dbReference type="KEGG" id="bex:A11Q_1083"/>
<dbReference type="NCBIfam" id="TIGR01930">
    <property type="entry name" value="AcCoA-C-Actrans"/>
    <property type="match status" value="1"/>
</dbReference>
<dbReference type="InterPro" id="IPR020613">
    <property type="entry name" value="Thiolase_CS"/>
</dbReference>